<dbReference type="OrthoDB" id="245563at2759"/>
<dbReference type="PANTHER" id="PTHR10642">
    <property type="entry name" value="RIBONUCLEASE H1"/>
    <property type="match status" value="1"/>
</dbReference>
<dbReference type="InterPro" id="IPR036397">
    <property type="entry name" value="RNaseH_sf"/>
</dbReference>
<organism evidence="9 10">
    <name type="scientific">Schizophyllum amplum</name>
    <dbReference type="NCBI Taxonomy" id="97359"/>
    <lineage>
        <taxon>Eukaryota</taxon>
        <taxon>Fungi</taxon>
        <taxon>Dikarya</taxon>
        <taxon>Basidiomycota</taxon>
        <taxon>Agaricomycotina</taxon>
        <taxon>Agaricomycetes</taxon>
        <taxon>Agaricomycetidae</taxon>
        <taxon>Agaricales</taxon>
        <taxon>Schizophyllaceae</taxon>
        <taxon>Schizophyllum</taxon>
    </lineage>
</organism>
<dbReference type="InterPro" id="IPR050092">
    <property type="entry name" value="RNase_H"/>
</dbReference>
<evidence type="ECO:0000313" key="10">
    <source>
        <dbReference type="Proteomes" id="UP000320762"/>
    </source>
</evidence>
<gene>
    <name evidence="9" type="ORF">BD626DRAFT_406587</name>
</gene>
<dbReference type="InterPro" id="IPR012337">
    <property type="entry name" value="RNaseH-like_sf"/>
</dbReference>
<name>A0A550C7W6_9AGAR</name>
<dbReference type="Pfam" id="PF00075">
    <property type="entry name" value="RNase_H"/>
    <property type="match status" value="1"/>
</dbReference>
<keyword evidence="7" id="KW-0378">Hydrolase</keyword>
<protein>
    <recommendedName>
        <fullName evidence="3">ribonuclease H</fullName>
        <ecNumber evidence="3">3.1.26.4</ecNumber>
    </recommendedName>
</protein>
<dbReference type="GO" id="GO:0003676">
    <property type="term" value="F:nucleic acid binding"/>
    <property type="evidence" value="ECO:0007669"/>
    <property type="project" value="InterPro"/>
</dbReference>
<dbReference type="InterPro" id="IPR002156">
    <property type="entry name" value="RNaseH_domain"/>
</dbReference>
<proteinExistence type="inferred from homology"/>
<dbReference type="EC" id="3.1.26.4" evidence="3"/>
<dbReference type="CDD" id="cd09280">
    <property type="entry name" value="RNase_HI_eukaryote_like"/>
    <property type="match status" value="1"/>
</dbReference>
<keyword evidence="10" id="KW-1185">Reference proteome</keyword>
<evidence type="ECO:0000256" key="4">
    <source>
        <dbReference type="ARBA" id="ARBA00022722"/>
    </source>
</evidence>
<keyword evidence="4" id="KW-0540">Nuclease</keyword>
<accession>A0A550C7W6</accession>
<evidence type="ECO:0000259" key="8">
    <source>
        <dbReference type="PROSITE" id="PS50879"/>
    </source>
</evidence>
<dbReference type="GO" id="GO:0043137">
    <property type="term" value="P:DNA replication, removal of RNA primer"/>
    <property type="evidence" value="ECO:0007669"/>
    <property type="project" value="TreeGrafter"/>
</dbReference>
<dbReference type="Proteomes" id="UP000320762">
    <property type="component" value="Unassembled WGS sequence"/>
</dbReference>
<dbReference type="GO" id="GO:0046872">
    <property type="term" value="F:metal ion binding"/>
    <property type="evidence" value="ECO:0007669"/>
    <property type="project" value="UniProtKB-KW"/>
</dbReference>
<evidence type="ECO:0000256" key="3">
    <source>
        <dbReference type="ARBA" id="ARBA00012180"/>
    </source>
</evidence>
<evidence type="ECO:0000256" key="6">
    <source>
        <dbReference type="ARBA" id="ARBA00022759"/>
    </source>
</evidence>
<dbReference type="Gene3D" id="3.30.420.10">
    <property type="entry name" value="Ribonuclease H-like superfamily/Ribonuclease H"/>
    <property type="match status" value="1"/>
</dbReference>
<feature type="domain" description="RNase H type-1" evidence="8">
    <location>
        <begin position="55"/>
        <end position="194"/>
    </location>
</feature>
<dbReference type="PROSITE" id="PS50879">
    <property type="entry name" value="RNASE_H_1"/>
    <property type="match status" value="1"/>
</dbReference>
<dbReference type="STRING" id="97359.A0A550C7W6"/>
<keyword evidence="6" id="KW-0255">Endonuclease</keyword>
<evidence type="ECO:0000256" key="2">
    <source>
        <dbReference type="ARBA" id="ARBA00005300"/>
    </source>
</evidence>
<dbReference type="SUPFAM" id="SSF53098">
    <property type="entry name" value="Ribonuclease H-like"/>
    <property type="match status" value="1"/>
</dbReference>
<evidence type="ECO:0000256" key="7">
    <source>
        <dbReference type="ARBA" id="ARBA00022801"/>
    </source>
</evidence>
<feature type="non-terminal residue" evidence="9">
    <location>
        <position position="194"/>
    </location>
</feature>
<evidence type="ECO:0000256" key="5">
    <source>
        <dbReference type="ARBA" id="ARBA00022723"/>
    </source>
</evidence>
<comment type="similarity">
    <text evidence="2">Belongs to the RNase H family.</text>
</comment>
<keyword evidence="5" id="KW-0479">Metal-binding</keyword>
<dbReference type="AlphaFoldDB" id="A0A550C7W6"/>
<comment type="caution">
    <text evidence="9">The sequence shown here is derived from an EMBL/GenBank/DDBJ whole genome shotgun (WGS) entry which is preliminary data.</text>
</comment>
<dbReference type="EMBL" id="VDMD01000019">
    <property type="protein sequence ID" value="TRM60879.1"/>
    <property type="molecule type" value="Genomic_DNA"/>
</dbReference>
<comment type="catalytic activity">
    <reaction evidence="1">
        <text>Endonucleolytic cleavage to 5'-phosphomonoester.</text>
        <dbReference type="EC" id="3.1.26.4"/>
    </reaction>
</comment>
<sequence>MGTRRGGRLPQPLDAHTLAEVPATSVDVLLDNVLHCAEDGEEGMRRLYGPPRLTGKGQRRVWTDGSALNNGTARARATGAAYFAHECSDNCAARVPGKQTNNRGEHLGLILALLATQPDVPLVVYSDSENVIHTYCHWARGYEQTGWRCANADLIVYAVTLLQRRPAGVEFRWIKGHSGNAGKDAADTMARRAA</sequence>
<reference evidence="9 10" key="1">
    <citation type="journal article" date="2019" name="New Phytol.">
        <title>Comparative genomics reveals unique wood-decay strategies and fruiting body development in the Schizophyllaceae.</title>
        <authorList>
            <person name="Almasi E."/>
            <person name="Sahu N."/>
            <person name="Krizsan K."/>
            <person name="Balint B."/>
            <person name="Kovacs G.M."/>
            <person name="Kiss B."/>
            <person name="Cseklye J."/>
            <person name="Drula E."/>
            <person name="Henrissat B."/>
            <person name="Nagy I."/>
            <person name="Chovatia M."/>
            <person name="Adam C."/>
            <person name="LaButti K."/>
            <person name="Lipzen A."/>
            <person name="Riley R."/>
            <person name="Grigoriev I.V."/>
            <person name="Nagy L.G."/>
        </authorList>
    </citation>
    <scope>NUCLEOTIDE SEQUENCE [LARGE SCALE GENOMIC DNA]</scope>
    <source>
        <strain evidence="9 10">NL-1724</strain>
    </source>
</reference>
<evidence type="ECO:0000256" key="1">
    <source>
        <dbReference type="ARBA" id="ARBA00000077"/>
    </source>
</evidence>
<evidence type="ECO:0000313" key="9">
    <source>
        <dbReference type="EMBL" id="TRM60879.1"/>
    </source>
</evidence>
<dbReference type="PANTHER" id="PTHR10642:SF26">
    <property type="entry name" value="RIBONUCLEASE H1"/>
    <property type="match status" value="1"/>
</dbReference>
<dbReference type="GO" id="GO:0004523">
    <property type="term" value="F:RNA-DNA hybrid ribonuclease activity"/>
    <property type="evidence" value="ECO:0007669"/>
    <property type="project" value="UniProtKB-EC"/>
</dbReference>